<evidence type="ECO:0000256" key="11">
    <source>
        <dbReference type="ARBA" id="ARBA00022723"/>
    </source>
</evidence>
<evidence type="ECO:0000256" key="15">
    <source>
        <dbReference type="ARBA" id="ARBA00022842"/>
    </source>
</evidence>
<comment type="subcellular location">
    <subcellularLocation>
        <location evidence="3">Plastid</location>
        <location evidence="3">Chloroplast</location>
    </subcellularLocation>
</comment>
<evidence type="ECO:0000256" key="6">
    <source>
        <dbReference type="ARBA" id="ARBA00012154"/>
    </source>
</evidence>
<proteinExistence type="inferred from homology"/>
<dbReference type="GO" id="GO:0046872">
    <property type="term" value="F:metal ion binding"/>
    <property type="evidence" value="ECO:0007669"/>
    <property type="project" value="UniProtKB-KW"/>
</dbReference>
<organism evidence="19">
    <name type="scientific">Ananas comosus var. bracteatus</name>
    <name type="common">red pineapple</name>
    <dbReference type="NCBI Taxonomy" id="296719"/>
    <lineage>
        <taxon>Eukaryota</taxon>
        <taxon>Viridiplantae</taxon>
        <taxon>Streptophyta</taxon>
        <taxon>Embryophyta</taxon>
        <taxon>Tracheophyta</taxon>
        <taxon>Spermatophyta</taxon>
        <taxon>Magnoliopsida</taxon>
        <taxon>Liliopsida</taxon>
        <taxon>Poales</taxon>
        <taxon>Bromeliaceae</taxon>
        <taxon>Bromelioideae</taxon>
        <taxon>Ananas</taxon>
    </lineage>
</organism>
<name>A0A6V7P6I4_ANACO</name>
<dbReference type="InterPro" id="IPR000623">
    <property type="entry name" value="Shikimate_kinase/TSH1"/>
</dbReference>
<dbReference type="GO" id="GO:0009423">
    <property type="term" value="P:chorismate biosynthetic process"/>
    <property type="evidence" value="ECO:0007669"/>
    <property type="project" value="UniProtKB-UniPathway"/>
</dbReference>
<dbReference type="FunFam" id="3.40.50.300:FF:000822">
    <property type="entry name" value="Shikimate kinase, chloroplastic"/>
    <property type="match status" value="1"/>
</dbReference>
<keyword evidence="17" id="KW-0057">Aromatic amino acid biosynthesis</keyword>
<evidence type="ECO:0000256" key="3">
    <source>
        <dbReference type="ARBA" id="ARBA00004229"/>
    </source>
</evidence>
<evidence type="ECO:0000256" key="5">
    <source>
        <dbReference type="ARBA" id="ARBA00006997"/>
    </source>
</evidence>
<keyword evidence="13" id="KW-0418">Kinase</keyword>
<evidence type="ECO:0000256" key="10">
    <source>
        <dbReference type="ARBA" id="ARBA00022679"/>
    </source>
</evidence>
<dbReference type="UniPathway" id="UPA00053">
    <property type="reaction ID" value="UER00088"/>
</dbReference>
<comment type="function">
    <text evidence="2">Catalyzes the specific phosphorylation of the 3-hydroxyl group of shikimic acid using ATP as a cosubstrate.</text>
</comment>
<evidence type="ECO:0000256" key="14">
    <source>
        <dbReference type="ARBA" id="ARBA00022840"/>
    </source>
</evidence>
<dbReference type="InterPro" id="IPR027417">
    <property type="entry name" value="P-loop_NTPase"/>
</dbReference>
<dbReference type="GO" id="GO:0008652">
    <property type="term" value="P:amino acid biosynthetic process"/>
    <property type="evidence" value="ECO:0007669"/>
    <property type="project" value="UniProtKB-KW"/>
</dbReference>
<comment type="cofactor">
    <cofactor evidence="1">
        <name>Mg(2+)</name>
        <dbReference type="ChEBI" id="CHEBI:18420"/>
    </cofactor>
</comment>
<evidence type="ECO:0000256" key="8">
    <source>
        <dbReference type="ARBA" id="ARBA00022605"/>
    </source>
</evidence>
<dbReference type="CDD" id="cd00464">
    <property type="entry name" value="SK"/>
    <property type="match status" value="1"/>
</dbReference>
<dbReference type="GO" id="GO:0005524">
    <property type="term" value="F:ATP binding"/>
    <property type="evidence" value="ECO:0007669"/>
    <property type="project" value="UniProtKB-KW"/>
</dbReference>
<keyword evidence="16" id="KW-0809">Transit peptide</keyword>
<dbReference type="GO" id="GO:0004765">
    <property type="term" value="F:shikimate kinase activity"/>
    <property type="evidence" value="ECO:0007669"/>
    <property type="project" value="UniProtKB-EC"/>
</dbReference>
<dbReference type="AlphaFoldDB" id="A0A6V7P6I4"/>
<comment type="catalytic activity">
    <reaction evidence="18">
        <text>shikimate + ATP = 3-phosphoshikimate + ADP + H(+)</text>
        <dbReference type="Rhea" id="RHEA:13121"/>
        <dbReference type="ChEBI" id="CHEBI:15378"/>
        <dbReference type="ChEBI" id="CHEBI:30616"/>
        <dbReference type="ChEBI" id="CHEBI:36208"/>
        <dbReference type="ChEBI" id="CHEBI:145989"/>
        <dbReference type="ChEBI" id="CHEBI:456216"/>
        <dbReference type="EC" id="2.7.1.71"/>
    </reaction>
</comment>
<evidence type="ECO:0000256" key="13">
    <source>
        <dbReference type="ARBA" id="ARBA00022777"/>
    </source>
</evidence>
<dbReference type="PROSITE" id="PS01128">
    <property type="entry name" value="SHIKIMATE_KINASE"/>
    <property type="match status" value="1"/>
</dbReference>
<dbReference type="Gene3D" id="3.40.50.300">
    <property type="entry name" value="P-loop containing nucleotide triphosphate hydrolases"/>
    <property type="match status" value="1"/>
</dbReference>
<evidence type="ECO:0000256" key="1">
    <source>
        <dbReference type="ARBA" id="ARBA00001946"/>
    </source>
</evidence>
<evidence type="ECO:0000313" key="19">
    <source>
        <dbReference type="EMBL" id="CAD1826400.1"/>
    </source>
</evidence>
<dbReference type="PANTHER" id="PTHR21087">
    <property type="entry name" value="SHIKIMATE KINASE"/>
    <property type="match status" value="1"/>
</dbReference>
<dbReference type="HAMAP" id="MF_00109">
    <property type="entry name" value="Shikimate_kinase"/>
    <property type="match status" value="1"/>
</dbReference>
<reference evidence="19" key="1">
    <citation type="submission" date="2020-07" db="EMBL/GenBank/DDBJ databases">
        <authorList>
            <person name="Lin J."/>
        </authorList>
    </citation>
    <scope>NUCLEOTIDE SEQUENCE</scope>
</reference>
<keyword evidence="9" id="KW-0934">Plastid</keyword>
<dbReference type="PRINTS" id="PR01100">
    <property type="entry name" value="SHIKIMTKNASE"/>
</dbReference>
<dbReference type="Pfam" id="PF01202">
    <property type="entry name" value="SKI"/>
    <property type="match status" value="1"/>
</dbReference>
<protein>
    <recommendedName>
        <fullName evidence="6">shikimate kinase</fullName>
        <ecNumber evidence="6">2.7.1.71</ecNumber>
    </recommendedName>
</protein>
<evidence type="ECO:0000256" key="2">
    <source>
        <dbReference type="ARBA" id="ARBA00002641"/>
    </source>
</evidence>
<evidence type="ECO:0000256" key="7">
    <source>
        <dbReference type="ARBA" id="ARBA00022528"/>
    </source>
</evidence>
<comment type="pathway">
    <text evidence="4">Metabolic intermediate biosynthesis; chorismate biosynthesis; chorismate from D-erythrose 4-phosphate and phosphoenolpyruvate: step 5/7.</text>
</comment>
<dbReference type="InterPro" id="IPR023000">
    <property type="entry name" value="Shikimate_kinase_CS"/>
</dbReference>
<evidence type="ECO:0000256" key="18">
    <source>
        <dbReference type="ARBA" id="ARBA00048567"/>
    </source>
</evidence>
<evidence type="ECO:0000256" key="12">
    <source>
        <dbReference type="ARBA" id="ARBA00022741"/>
    </source>
</evidence>
<evidence type="ECO:0000256" key="16">
    <source>
        <dbReference type="ARBA" id="ARBA00022946"/>
    </source>
</evidence>
<dbReference type="InterPro" id="IPR031322">
    <property type="entry name" value="Shikimate/glucono_kinase"/>
</dbReference>
<sequence length="398" mass="43957">MPGSNGWDWRRILGDINLSGYGLCPSFADLVERISAFRPEQRPDGVFWRWSQDRKFTVKSTYMMLSNGGIRDDQADKICRGASRGICEGYLVNHGGERGFEPEIELVDRLGEGREEIGGFLEVPEWDLEKKRVQSLGLIDSRCHRVSIRSGKLEPKISCCYKKSGGTESIHNSVDEALVLKRKSEDVLPYLNGRCIYLVGMMGSGKTTVGKILSEVLGYSFFDSDKLVEQAVGISSVAQIFKLHSEAFFRDNESEVLRDLSSMRRLVVATGGGAVIRPINWKYMKQGLTVWLDVPLEALARRIAAVGTASRPLLHQDSGDPYMKAFARLSALSEQRGDAYANADARVSLEHIATKQGHEDVSALTPTAIAIEAFVKIESFLTDKAAVRNSSLPSGMSA</sequence>
<dbReference type="PANTHER" id="PTHR21087:SF16">
    <property type="entry name" value="SHIKIMATE KINASE 1, CHLOROPLASTIC"/>
    <property type="match status" value="1"/>
</dbReference>
<evidence type="ECO:0000256" key="4">
    <source>
        <dbReference type="ARBA" id="ARBA00004842"/>
    </source>
</evidence>
<keyword evidence="10" id="KW-0808">Transferase</keyword>
<evidence type="ECO:0000256" key="17">
    <source>
        <dbReference type="ARBA" id="ARBA00023141"/>
    </source>
</evidence>
<dbReference type="SUPFAM" id="SSF52540">
    <property type="entry name" value="P-loop containing nucleoside triphosphate hydrolases"/>
    <property type="match status" value="1"/>
</dbReference>
<dbReference type="EMBL" id="LR862145">
    <property type="protein sequence ID" value="CAD1826400.1"/>
    <property type="molecule type" value="Genomic_DNA"/>
</dbReference>
<keyword evidence="11" id="KW-0479">Metal-binding</keyword>
<evidence type="ECO:0000256" key="9">
    <source>
        <dbReference type="ARBA" id="ARBA00022640"/>
    </source>
</evidence>
<dbReference type="GO" id="GO:0005829">
    <property type="term" value="C:cytosol"/>
    <property type="evidence" value="ECO:0007669"/>
    <property type="project" value="TreeGrafter"/>
</dbReference>
<keyword evidence="7" id="KW-0150">Chloroplast</keyword>
<dbReference type="GO" id="GO:0009073">
    <property type="term" value="P:aromatic amino acid family biosynthetic process"/>
    <property type="evidence" value="ECO:0007669"/>
    <property type="project" value="UniProtKB-KW"/>
</dbReference>
<gene>
    <name evidence="19" type="ORF">CB5_LOCUS9611</name>
</gene>
<dbReference type="GO" id="GO:0019632">
    <property type="term" value="P:shikimate metabolic process"/>
    <property type="evidence" value="ECO:0007669"/>
    <property type="project" value="UniProtKB-ARBA"/>
</dbReference>
<keyword evidence="12" id="KW-0547">Nucleotide-binding</keyword>
<accession>A0A6V7P6I4</accession>
<comment type="similarity">
    <text evidence="5">Belongs to the shikimate kinase family.</text>
</comment>
<keyword evidence="14" id="KW-0067">ATP-binding</keyword>
<keyword evidence="8" id="KW-0028">Amino-acid biosynthesis</keyword>
<keyword evidence="15" id="KW-0460">Magnesium</keyword>
<dbReference type="EC" id="2.7.1.71" evidence="6"/>
<dbReference type="GO" id="GO:0009507">
    <property type="term" value="C:chloroplast"/>
    <property type="evidence" value="ECO:0007669"/>
    <property type="project" value="UniProtKB-SubCell"/>
</dbReference>